<dbReference type="GO" id="GO:0020037">
    <property type="term" value="F:heme binding"/>
    <property type="evidence" value="ECO:0007669"/>
    <property type="project" value="InterPro"/>
</dbReference>
<dbReference type="AlphaFoldDB" id="A0A9P7KDY4"/>
<dbReference type="GO" id="GO:0016705">
    <property type="term" value="F:oxidoreductase activity, acting on paired donors, with incorporation or reduction of molecular oxygen"/>
    <property type="evidence" value="ECO:0007669"/>
    <property type="project" value="InterPro"/>
</dbReference>
<dbReference type="Gene3D" id="1.10.630.10">
    <property type="entry name" value="Cytochrome P450"/>
    <property type="match status" value="1"/>
</dbReference>
<evidence type="ECO:0000313" key="2">
    <source>
        <dbReference type="Proteomes" id="UP000717328"/>
    </source>
</evidence>
<name>A0A9P7KDY4_9AGAR</name>
<accession>A0A9P7KDY4</accession>
<reference evidence="1" key="1">
    <citation type="submission" date="2021-02" db="EMBL/GenBank/DDBJ databases">
        <authorList>
            <person name="Nieuwenhuis M."/>
            <person name="Van De Peppel L.J.J."/>
        </authorList>
    </citation>
    <scope>NUCLEOTIDE SEQUENCE</scope>
    <source>
        <strain evidence="1">D49</strain>
    </source>
</reference>
<dbReference type="EMBL" id="JABCKI010002165">
    <property type="protein sequence ID" value="KAG5647023.1"/>
    <property type="molecule type" value="Genomic_DNA"/>
</dbReference>
<dbReference type="InterPro" id="IPR036396">
    <property type="entry name" value="Cyt_P450_sf"/>
</dbReference>
<proteinExistence type="predicted"/>
<dbReference type="GO" id="GO:0004497">
    <property type="term" value="F:monooxygenase activity"/>
    <property type="evidence" value="ECO:0007669"/>
    <property type="project" value="InterPro"/>
</dbReference>
<gene>
    <name evidence="1" type="ORF">H0H81_007973</name>
</gene>
<dbReference type="Proteomes" id="UP000717328">
    <property type="component" value="Unassembled WGS sequence"/>
</dbReference>
<organism evidence="1 2">
    <name type="scientific">Sphagnurus paluster</name>
    <dbReference type="NCBI Taxonomy" id="117069"/>
    <lineage>
        <taxon>Eukaryota</taxon>
        <taxon>Fungi</taxon>
        <taxon>Dikarya</taxon>
        <taxon>Basidiomycota</taxon>
        <taxon>Agaricomycotina</taxon>
        <taxon>Agaricomycetes</taxon>
        <taxon>Agaricomycetidae</taxon>
        <taxon>Agaricales</taxon>
        <taxon>Tricholomatineae</taxon>
        <taxon>Lyophyllaceae</taxon>
        <taxon>Sphagnurus</taxon>
    </lineage>
</organism>
<dbReference type="OrthoDB" id="1470350at2759"/>
<keyword evidence="2" id="KW-1185">Reference proteome</keyword>
<protein>
    <submittedName>
        <fullName evidence="1">Uncharacterized protein</fullName>
    </submittedName>
</protein>
<comment type="caution">
    <text evidence="1">The sequence shown here is derived from an EMBL/GenBank/DDBJ whole genome shotgun (WGS) entry which is preliminary data.</text>
</comment>
<reference evidence="1" key="2">
    <citation type="submission" date="2021-10" db="EMBL/GenBank/DDBJ databases">
        <title>Phylogenomics reveals ancestral predisposition of the termite-cultivated fungus Termitomyces towards a domesticated lifestyle.</title>
        <authorList>
            <person name="Auxier B."/>
            <person name="Grum-Grzhimaylo A."/>
            <person name="Cardenas M.E."/>
            <person name="Lodge J.D."/>
            <person name="Laessoe T."/>
            <person name="Pedersen O."/>
            <person name="Smith M.E."/>
            <person name="Kuyper T.W."/>
            <person name="Franco-Molano E.A."/>
            <person name="Baroni T.J."/>
            <person name="Aanen D.K."/>
        </authorList>
    </citation>
    <scope>NUCLEOTIDE SEQUENCE</scope>
    <source>
        <strain evidence="1">D49</strain>
    </source>
</reference>
<sequence length="127" mass="14293">MVGQTGLGYSFDSLSDEESENDYTKSVKELMPTMQEFKFSREFLLPTLIKIGTPKLQRALLHSVPLKKMKKLIRIVDILDKTSNKILDGKKQALEKGDEAVEQQVGQGKDIISILSKSRFSGKCTEK</sequence>
<dbReference type="GO" id="GO:0005506">
    <property type="term" value="F:iron ion binding"/>
    <property type="evidence" value="ECO:0007669"/>
    <property type="project" value="InterPro"/>
</dbReference>
<evidence type="ECO:0000313" key="1">
    <source>
        <dbReference type="EMBL" id="KAG5647023.1"/>
    </source>
</evidence>